<evidence type="ECO:0000313" key="1">
    <source>
        <dbReference type="EMBL" id="CRZ00485.1"/>
    </source>
</evidence>
<dbReference type="AlphaFoldDB" id="A0A0H5QEW2"/>
<sequence>CLFRQSSVQSNSNSDSLSADDTVIHDILITSGNFVDNETGLRRLMNNEKLFIGPSDYSKSDGMLAMCRGIVKAIATVNEPIDYLQGNTPLVDKCKVTLFNKLNTVQELPPIQDLCDKDESEGSGDIAGTLTDLLWDRGDSRPSLSGDGTYNPLQNPDLYFQIRILFKKFAFCAADANGV</sequence>
<protein>
    <submittedName>
        <fullName evidence="1">Uncharacterized protein</fullName>
    </submittedName>
</protein>
<feature type="non-terminal residue" evidence="1">
    <location>
        <position position="1"/>
    </location>
</feature>
<reference evidence="1" key="1">
    <citation type="submission" date="2015-04" db="EMBL/GenBank/DDBJ databases">
        <title>The genome sequence of the plant pathogenic Rhizarian Plasmodiophora brassicae reveals insights in its biotrophic life cycle and the origin of chitin synthesis.</title>
        <authorList>
            <person name="Schwelm A."/>
            <person name="Fogelqvist J."/>
            <person name="Knaust A."/>
            <person name="Julke S."/>
            <person name="Lilja T."/>
            <person name="Dhandapani V."/>
            <person name="Bonilla-Rosso G."/>
            <person name="Karlsson M."/>
            <person name="Shevchenko A."/>
            <person name="Choi S.R."/>
            <person name="Kim H.G."/>
            <person name="Park J.Y."/>
            <person name="Lim Y.P."/>
            <person name="Ludwig-Muller J."/>
            <person name="Dixelius C."/>
        </authorList>
    </citation>
    <scope>NUCLEOTIDE SEQUENCE</scope>
    <source>
        <tissue evidence="1">Potato root galls</tissue>
    </source>
</reference>
<organism evidence="1">
    <name type="scientific">Spongospora subterranea</name>
    <dbReference type="NCBI Taxonomy" id="70186"/>
    <lineage>
        <taxon>Eukaryota</taxon>
        <taxon>Sar</taxon>
        <taxon>Rhizaria</taxon>
        <taxon>Endomyxa</taxon>
        <taxon>Phytomyxea</taxon>
        <taxon>Plasmodiophorida</taxon>
        <taxon>Plasmodiophoridae</taxon>
        <taxon>Spongospora</taxon>
    </lineage>
</organism>
<name>A0A0H5QEW2_9EUKA</name>
<dbReference type="EMBL" id="HACM01000043">
    <property type="protein sequence ID" value="CRZ00485.1"/>
    <property type="molecule type" value="Transcribed_RNA"/>
</dbReference>
<feature type="non-terminal residue" evidence="1">
    <location>
        <position position="179"/>
    </location>
</feature>
<accession>A0A0H5QEW2</accession>
<proteinExistence type="predicted"/>